<organism evidence="2">
    <name type="scientific">Tanacetum cinerariifolium</name>
    <name type="common">Dalmatian daisy</name>
    <name type="synonym">Chrysanthemum cinerariifolium</name>
    <dbReference type="NCBI Taxonomy" id="118510"/>
    <lineage>
        <taxon>Eukaryota</taxon>
        <taxon>Viridiplantae</taxon>
        <taxon>Streptophyta</taxon>
        <taxon>Embryophyta</taxon>
        <taxon>Tracheophyta</taxon>
        <taxon>Spermatophyta</taxon>
        <taxon>Magnoliopsida</taxon>
        <taxon>eudicotyledons</taxon>
        <taxon>Gunneridae</taxon>
        <taxon>Pentapetalae</taxon>
        <taxon>asterids</taxon>
        <taxon>campanulids</taxon>
        <taxon>Asterales</taxon>
        <taxon>Asteraceae</taxon>
        <taxon>Asteroideae</taxon>
        <taxon>Anthemideae</taxon>
        <taxon>Anthemidinae</taxon>
        <taxon>Tanacetum</taxon>
    </lineage>
</organism>
<feature type="compositionally biased region" description="Basic and acidic residues" evidence="1">
    <location>
        <begin position="72"/>
        <end position="81"/>
    </location>
</feature>
<sequence length="99" mass="11236">RCKPTSSLRLVDESVAEGIPEKEPRFDDEEADVQRALEKSLKSIYDAPRCSLLPVVIREPEFGKYQPLPEVQGKDKEKVTDEQVDLDLLTLQTPKKKSP</sequence>
<feature type="non-terminal residue" evidence="2">
    <location>
        <position position="1"/>
    </location>
</feature>
<dbReference type="EMBL" id="BKCJ011802985">
    <property type="protein sequence ID" value="GFD54185.1"/>
    <property type="molecule type" value="Genomic_DNA"/>
</dbReference>
<evidence type="ECO:0000256" key="1">
    <source>
        <dbReference type="SAM" id="MobiDB-lite"/>
    </source>
</evidence>
<comment type="caution">
    <text evidence="2">The sequence shown here is derived from an EMBL/GenBank/DDBJ whole genome shotgun (WGS) entry which is preliminary data.</text>
</comment>
<gene>
    <name evidence="2" type="ORF">Tci_926154</name>
</gene>
<protein>
    <submittedName>
        <fullName evidence="2">Uncharacterized protein</fullName>
    </submittedName>
</protein>
<evidence type="ECO:0000313" key="2">
    <source>
        <dbReference type="EMBL" id="GFD54185.1"/>
    </source>
</evidence>
<dbReference type="AlphaFoldDB" id="A0A699X317"/>
<feature type="non-terminal residue" evidence="2">
    <location>
        <position position="99"/>
    </location>
</feature>
<feature type="region of interest" description="Disordered" evidence="1">
    <location>
        <begin position="67"/>
        <end position="99"/>
    </location>
</feature>
<name>A0A699X317_TANCI</name>
<accession>A0A699X317</accession>
<proteinExistence type="predicted"/>
<reference evidence="2" key="1">
    <citation type="journal article" date="2019" name="Sci. Rep.">
        <title>Draft genome of Tanacetum cinerariifolium, the natural source of mosquito coil.</title>
        <authorList>
            <person name="Yamashiro T."/>
            <person name="Shiraishi A."/>
            <person name="Satake H."/>
            <person name="Nakayama K."/>
        </authorList>
    </citation>
    <scope>NUCLEOTIDE SEQUENCE</scope>
</reference>